<comment type="caution">
    <text evidence="2">The sequence shown here is derived from an EMBL/GenBank/DDBJ whole genome shotgun (WGS) entry which is preliminary data.</text>
</comment>
<evidence type="ECO:0000313" key="2">
    <source>
        <dbReference type="EMBL" id="KAK1256553.1"/>
    </source>
</evidence>
<keyword evidence="1" id="KW-0812">Transmembrane</keyword>
<name>A0AAV8ZX78_ACOGR</name>
<dbReference type="Pfam" id="PF03140">
    <property type="entry name" value="DUF247"/>
    <property type="match status" value="1"/>
</dbReference>
<proteinExistence type="predicted"/>
<dbReference type="EMBL" id="JAUJYN010000113">
    <property type="protein sequence ID" value="KAK1256553.1"/>
    <property type="molecule type" value="Genomic_DNA"/>
</dbReference>
<evidence type="ECO:0000313" key="3">
    <source>
        <dbReference type="EMBL" id="KAK1277981.1"/>
    </source>
</evidence>
<dbReference type="EMBL" id="JAUJYN010000002">
    <property type="protein sequence ID" value="KAK1277981.1"/>
    <property type="molecule type" value="Genomic_DNA"/>
</dbReference>
<reference evidence="2" key="1">
    <citation type="journal article" date="2023" name="Nat. Commun.">
        <title>Diploid and tetraploid genomes of Acorus and the evolution of monocots.</title>
        <authorList>
            <person name="Ma L."/>
            <person name="Liu K.W."/>
            <person name="Li Z."/>
            <person name="Hsiao Y.Y."/>
            <person name="Qi Y."/>
            <person name="Fu T."/>
            <person name="Tang G.D."/>
            <person name="Zhang D."/>
            <person name="Sun W.H."/>
            <person name="Liu D.K."/>
            <person name="Li Y."/>
            <person name="Chen G.Z."/>
            <person name="Liu X.D."/>
            <person name="Liao X.Y."/>
            <person name="Jiang Y.T."/>
            <person name="Yu X."/>
            <person name="Hao Y."/>
            <person name="Huang J."/>
            <person name="Zhao X.W."/>
            <person name="Ke S."/>
            <person name="Chen Y.Y."/>
            <person name="Wu W.L."/>
            <person name="Hsu J.L."/>
            <person name="Lin Y.F."/>
            <person name="Huang M.D."/>
            <person name="Li C.Y."/>
            <person name="Huang L."/>
            <person name="Wang Z.W."/>
            <person name="Zhao X."/>
            <person name="Zhong W.Y."/>
            <person name="Peng D.H."/>
            <person name="Ahmad S."/>
            <person name="Lan S."/>
            <person name="Zhang J.S."/>
            <person name="Tsai W.C."/>
            <person name="Van de Peer Y."/>
            <person name="Liu Z.J."/>
        </authorList>
    </citation>
    <scope>NUCLEOTIDE SEQUENCE</scope>
    <source>
        <strain evidence="2">SCP</strain>
    </source>
</reference>
<dbReference type="AlphaFoldDB" id="A0AAV8ZX78"/>
<gene>
    <name evidence="3" type="ORF">QJS04_geneDACA016623</name>
    <name evidence="2" type="ORF">QJS04_geneDACA024745</name>
</gene>
<keyword evidence="1" id="KW-0472">Membrane</keyword>
<evidence type="ECO:0000313" key="4">
    <source>
        <dbReference type="Proteomes" id="UP001179952"/>
    </source>
</evidence>
<sequence length="161" mass="18084">MQCNPIRVDQEGYFRDTVTLPQMVVDDSTKSKFLNLMALEMCPGGIRRYDITSYICLLDNLIDHALDVRELRARGVLVNCLGSDQQVADLFNELATNRTPDPDAYVKIITGIHAHLKSRYKAHLATAYNTHFSTPWSMIATLAAVLGLFFSAVQAWYSAKL</sequence>
<reference evidence="2" key="2">
    <citation type="submission" date="2023-06" db="EMBL/GenBank/DDBJ databases">
        <authorList>
            <person name="Ma L."/>
            <person name="Liu K.-W."/>
            <person name="Li Z."/>
            <person name="Hsiao Y.-Y."/>
            <person name="Qi Y."/>
            <person name="Fu T."/>
            <person name="Tang G."/>
            <person name="Zhang D."/>
            <person name="Sun W.-H."/>
            <person name="Liu D.-K."/>
            <person name="Li Y."/>
            <person name="Chen G.-Z."/>
            <person name="Liu X.-D."/>
            <person name="Liao X.-Y."/>
            <person name="Jiang Y.-T."/>
            <person name="Yu X."/>
            <person name="Hao Y."/>
            <person name="Huang J."/>
            <person name="Zhao X.-W."/>
            <person name="Ke S."/>
            <person name="Chen Y.-Y."/>
            <person name="Wu W.-L."/>
            <person name="Hsu J.-L."/>
            <person name="Lin Y.-F."/>
            <person name="Huang M.-D."/>
            <person name="Li C.-Y."/>
            <person name="Huang L."/>
            <person name="Wang Z.-W."/>
            <person name="Zhao X."/>
            <person name="Zhong W.-Y."/>
            <person name="Peng D.-H."/>
            <person name="Ahmad S."/>
            <person name="Lan S."/>
            <person name="Zhang J.-S."/>
            <person name="Tsai W.-C."/>
            <person name="Van De Peer Y."/>
            <person name="Liu Z.-J."/>
        </authorList>
    </citation>
    <scope>NUCLEOTIDE SEQUENCE</scope>
    <source>
        <strain evidence="2">SCP</strain>
        <tissue evidence="2">Leaves</tissue>
    </source>
</reference>
<keyword evidence="4" id="KW-1185">Reference proteome</keyword>
<protein>
    <submittedName>
        <fullName evidence="2">Uncharacterized protein</fullName>
    </submittedName>
</protein>
<feature type="transmembrane region" description="Helical" evidence="1">
    <location>
        <begin position="136"/>
        <end position="157"/>
    </location>
</feature>
<dbReference type="PANTHER" id="PTHR31170:SF25">
    <property type="entry name" value="BNAA09G04570D PROTEIN"/>
    <property type="match status" value="1"/>
</dbReference>
<dbReference type="InterPro" id="IPR004158">
    <property type="entry name" value="DUF247_pln"/>
</dbReference>
<dbReference type="PANTHER" id="PTHR31170">
    <property type="entry name" value="BNAC04G53230D PROTEIN"/>
    <property type="match status" value="1"/>
</dbReference>
<evidence type="ECO:0000256" key="1">
    <source>
        <dbReference type="SAM" id="Phobius"/>
    </source>
</evidence>
<organism evidence="2 4">
    <name type="scientific">Acorus gramineus</name>
    <name type="common">Dwarf sweet flag</name>
    <dbReference type="NCBI Taxonomy" id="55184"/>
    <lineage>
        <taxon>Eukaryota</taxon>
        <taxon>Viridiplantae</taxon>
        <taxon>Streptophyta</taxon>
        <taxon>Embryophyta</taxon>
        <taxon>Tracheophyta</taxon>
        <taxon>Spermatophyta</taxon>
        <taxon>Magnoliopsida</taxon>
        <taxon>Liliopsida</taxon>
        <taxon>Acoraceae</taxon>
        <taxon>Acorus</taxon>
    </lineage>
</organism>
<keyword evidence="1" id="KW-1133">Transmembrane helix</keyword>
<dbReference type="Proteomes" id="UP001179952">
    <property type="component" value="Unassembled WGS sequence"/>
</dbReference>
<accession>A0AAV8ZX78</accession>